<name>A0A939JQY8_9HYPH</name>
<dbReference type="RefSeq" id="WP_207255995.1">
    <property type="nucleotide sequence ID" value="NZ_JAFMPP010000001.1"/>
</dbReference>
<keyword evidence="2" id="KW-0732">Signal</keyword>
<protein>
    <submittedName>
        <fullName evidence="3">Uncharacterized protein</fullName>
    </submittedName>
</protein>
<gene>
    <name evidence="3" type="ORF">J1C48_02155</name>
</gene>
<dbReference type="AlphaFoldDB" id="A0A939JQY8"/>
<feature type="compositionally biased region" description="Polar residues" evidence="1">
    <location>
        <begin position="90"/>
        <end position="105"/>
    </location>
</feature>
<proteinExistence type="predicted"/>
<organism evidence="3 4">
    <name type="scientific">Jiella flava</name>
    <dbReference type="NCBI Taxonomy" id="2816857"/>
    <lineage>
        <taxon>Bacteria</taxon>
        <taxon>Pseudomonadati</taxon>
        <taxon>Pseudomonadota</taxon>
        <taxon>Alphaproteobacteria</taxon>
        <taxon>Hyphomicrobiales</taxon>
        <taxon>Aurantimonadaceae</taxon>
        <taxon>Jiella</taxon>
    </lineage>
</organism>
<comment type="caution">
    <text evidence="3">The sequence shown here is derived from an EMBL/GenBank/DDBJ whole genome shotgun (WGS) entry which is preliminary data.</text>
</comment>
<dbReference type="EMBL" id="JAFMPP010000001">
    <property type="protein sequence ID" value="MBO0661368.1"/>
    <property type="molecule type" value="Genomic_DNA"/>
</dbReference>
<evidence type="ECO:0000313" key="4">
    <source>
        <dbReference type="Proteomes" id="UP000664122"/>
    </source>
</evidence>
<evidence type="ECO:0000256" key="1">
    <source>
        <dbReference type="SAM" id="MobiDB-lite"/>
    </source>
</evidence>
<feature type="compositionally biased region" description="Polar residues" evidence="1">
    <location>
        <begin position="67"/>
        <end position="77"/>
    </location>
</feature>
<evidence type="ECO:0000256" key="2">
    <source>
        <dbReference type="SAM" id="SignalP"/>
    </source>
</evidence>
<evidence type="ECO:0000313" key="3">
    <source>
        <dbReference type="EMBL" id="MBO0661368.1"/>
    </source>
</evidence>
<sequence length="140" mass="14298">MKTTAIISSAFFAVSLTAAAAYADSAMPKIPGSETVTEQQNAQERANVAANPGNGTATDVRPDTIVPGNSTERQMQNADERNAVAAGEDTMTTGAMTSDDANANSDVLVPGSGATFLTGNEPQSMKGQVLQDSATTDAVK</sequence>
<feature type="chain" id="PRO_5037945290" evidence="2">
    <location>
        <begin position="24"/>
        <end position="140"/>
    </location>
</feature>
<feature type="region of interest" description="Disordered" evidence="1">
    <location>
        <begin position="31"/>
        <end position="140"/>
    </location>
</feature>
<feature type="compositionally biased region" description="Polar residues" evidence="1">
    <location>
        <begin position="115"/>
        <end position="140"/>
    </location>
</feature>
<feature type="signal peptide" evidence="2">
    <location>
        <begin position="1"/>
        <end position="23"/>
    </location>
</feature>
<keyword evidence="4" id="KW-1185">Reference proteome</keyword>
<feature type="compositionally biased region" description="Polar residues" evidence="1">
    <location>
        <begin position="34"/>
        <end position="44"/>
    </location>
</feature>
<reference evidence="3" key="1">
    <citation type="submission" date="2021-03" db="EMBL/GenBank/DDBJ databases">
        <title>Whole genome sequence of Jiella sp. CQZ9-1.</title>
        <authorList>
            <person name="Tuo L."/>
        </authorList>
    </citation>
    <scope>NUCLEOTIDE SEQUENCE</scope>
    <source>
        <strain evidence="3">CQZ9-1</strain>
    </source>
</reference>
<accession>A0A939JQY8</accession>
<dbReference type="Proteomes" id="UP000664122">
    <property type="component" value="Unassembled WGS sequence"/>
</dbReference>